<proteinExistence type="predicted"/>
<dbReference type="EMBL" id="CAMXCT020001668">
    <property type="protein sequence ID" value="CAL1145450.1"/>
    <property type="molecule type" value="Genomic_DNA"/>
</dbReference>
<evidence type="ECO:0000313" key="1">
    <source>
        <dbReference type="EMBL" id="CAI3992075.1"/>
    </source>
</evidence>
<organism evidence="1">
    <name type="scientific">Cladocopium goreaui</name>
    <dbReference type="NCBI Taxonomy" id="2562237"/>
    <lineage>
        <taxon>Eukaryota</taxon>
        <taxon>Sar</taxon>
        <taxon>Alveolata</taxon>
        <taxon>Dinophyceae</taxon>
        <taxon>Suessiales</taxon>
        <taxon>Symbiodiniaceae</taxon>
        <taxon>Cladocopium</taxon>
    </lineage>
</organism>
<dbReference type="AlphaFoldDB" id="A0A9P1FZ68"/>
<keyword evidence="3" id="KW-1185">Reference proteome</keyword>
<dbReference type="EMBL" id="CAMXCT010001668">
    <property type="protein sequence ID" value="CAI3992075.1"/>
    <property type="molecule type" value="Genomic_DNA"/>
</dbReference>
<reference evidence="1" key="1">
    <citation type="submission" date="2022-10" db="EMBL/GenBank/DDBJ databases">
        <authorList>
            <person name="Chen Y."/>
            <person name="Dougan E. K."/>
            <person name="Chan C."/>
            <person name="Rhodes N."/>
            <person name="Thang M."/>
        </authorList>
    </citation>
    <scope>NUCLEOTIDE SEQUENCE</scope>
</reference>
<name>A0A9P1FZ68_9DINO</name>
<comment type="caution">
    <text evidence="1">The sequence shown here is derived from an EMBL/GenBank/DDBJ whole genome shotgun (WGS) entry which is preliminary data.</text>
</comment>
<evidence type="ECO:0000313" key="2">
    <source>
        <dbReference type="EMBL" id="CAL4779387.1"/>
    </source>
</evidence>
<protein>
    <submittedName>
        <fullName evidence="1">Uncharacterized protein</fullName>
    </submittedName>
</protein>
<reference evidence="2 3" key="2">
    <citation type="submission" date="2024-05" db="EMBL/GenBank/DDBJ databases">
        <authorList>
            <person name="Chen Y."/>
            <person name="Shah S."/>
            <person name="Dougan E. K."/>
            <person name="Thang M."/>
            <person name="Chan C."/>
        </authorList>
    </citation>
    <scope>NUCLEOTIDE SEQUENCE [LARGE SCALE GENOMIC DNA]</scope>
</reference>
<dbReference type="Proteomes" id="UP001152797">
    <property type="component" value="Unassembled WGS sequence"/>
</dbReference>
<sequence length="182" mass="20286">MAARASFFKRHAGFAFASECPADFGTARRSSMWLHQLHRLVNRFWYLDSAASWPPSRELSEKVMPQQHLVHKDPEPQFQSSTQTFHCTGCQLGKLWRTIVLAMVSYENQRTQLAPQSMPQLGPTRIPKKSWKMGGGPSASSGYQASRKIFMSSRVFISPDNCHAAMRLPGEPATLDGCGSGV</sequence>
<evidence type="ECO:0000313" key="3">
    <source>
        <dbReference type="Proteomes" id="UP001152797"/>
    </source>
</evidence>
<dbReference type="EMBL" id="CAMXCT030001668">
    <property type="protein sequence ID" value="CAL4779387.1"/>
    <property type="molecule type" value="Genomic_DNA"/>
</dbReference>
<accession>A0A9P1FZ68</accession>
<gene>
    <name evidence="1" type="ORF">C1SCF055_LOCUS18930</name>
</gene>